<feature type="domain" description="O-acyltransferase WSD1 C-terminal" evidence="13">
    <location>
        <begin position="317"/>
        <end position="468"/>
    </location>
</feature>
<evidence type="ECO:0000256" key="2">
    <source>
        <dbReference type="ARBA" id="ARBA00005189"/>
    </source>
</evidence>
<feature type="region of interest" description="Disordered" evidence="11">
    <location>
        <begin position="478"/>
        <end position="532"/>
    </location>
</feature>
<keyword evidence="8" id="KW-0443">Lipid metabolism</keyword>
<reference evidence="14" key="1">
    <citation type="submission" date="2023-07" db="EMBL/GenBank/DDBJ databases">
        <title>Sorghum-associated microbial communities from plants grown in Nebraska, USA.</title>
        <authorList>
            <person name="Schachtman D."/>
        </authorList>
    </citation>
    <scope>NUCLEOTIDE SEQUENCE</scope>
    <source>
        <strain evidence="14">DS2795</strain>
    </source>
</reference>
<dbReference type="GO" id="GO:0004144">
    <property type="term" value="F:diacylglycerol O-acyltransferase activity"/>
    <property type="evidence" value="ECO:0007669"/>
    <property type="project" value="UniProtKB-EC"/>
</dbReference>
<dbReference type="Pfam" id="PF03007">
    <property type="entry name" value="WS_DGAT_cat"/>
    <property type="match status" value="1"/>
</dbReference>
<evidence type="ECO:0000256" key="10">
    <source>
        <dbReference type="ARBA" id="ARBA00048109"/>
    </source>
</evidence>
<dbReference type="PANTHER" id="PTHR31650:SF1">
    <property type="entry name" value="WAX ESTER SYNTHASE_DIACYLGLYCEROL ACYLTRANSFERASE 4-RELATED"/>
    <property type="match status" value="1"/>
</dbReference>
<evidence type="ECO:0000259" key="13">
    <source>
        <dbReference type="Pfam" id="PF06974"/>
    </source>
</evidence>
<keyword evidence="6" id="KW-0808">Transferase</keyword>
<dbReference type="GO" id="GO:0001666">
    <property type="term" value="P:response to hypoxia"/>
    <property type="evidence" value="ECO:0007669"/>
    <property type="project" value="TreeGrafter"/>
</dbReference>
<evidence type="ECO:0000256" key="6">
    <source>
        <dbReference type="ARBA" id="ARBA00022679"/>
    </source>
</evidence>
<name>A0AAW8DVH3_9BURK</name>
<dbReference type="GO" id="GO:0019432">
    <property type="term" value="P:triglyceride biosynthetic process"/>
    <property type="evidence" value="ECO:0007669"/>
    <property type="project" value="TreeGrafter"/>
</dbReference>
<accession>A0AAW8DVH3</accession>
<gene>
    <name evidence="14" type="ORF">J2W25_002330</name>
</gene>
<dbReference type="Pfam" id="PF06974">
    <property type="entry name" value="WS_DGAT_C"/>
    <property type="match status" value="1"/>
</dbReference>
<dbReference type="Gene3D" id="3.30.559.30">
    <property type="entry name" value="Nonribosomal peptide synthetase, condensation domain"/>
    <property type="match status" value="1"/>
</dbReference>
<dbReference type="RefSeq" id="WP_307636829.1">
    <property type="nucleotide sequence ID" value="NZ_JAUSRR010000003.1"/>
</dbReference>
<evidence type="ECO:0000256" key="7">
    <source>
        <dbReference type="ARBA" id="ARBA00022798"/>
    </source>
</evidence>
<evidence type="ECO:0000256" key="9">
    <source>
        <dbReference type="ARBA" id="ARBA00023315"/>
    </source>
</evidence>
<evidence type="ECO:0000256" key="3">
    <source>
        <dbReference type="ARBA" id="ARBA00009587"/>
    </source>
</evidence>
<organism evidence="14 15">
    <name type="scientific">Variovorax boronicumulans</name>
    <dbReference type="NCBI Taxonomy" id="436515"/>
    <lineage>
        <taxon>Bacteria</taxon>
        <taxon>Pseudomonadati</taxon>
        <taxon>Pseudomonadota</taxon>
        <taxon>Betaproteobacteria</taxon>
        <taxon>Burkholderiales</taxon>
        <taxon>Comamonadaceae</taxon>
        <taxon>Variovorax</taxon>
    </lineage>
</organism>
<proteinExistence type="inferred from homology"/>
<keyword evidence="5" id="KW-0444">Lipid biosynthesis</keyword>
<dbReference type="EC" id="2.3.1.20" evidence="4"/>
<evidence type="ECO:0000256" key="4">
    <source>
        <dbReference type="ARBA" id="ARBA00013244"/>
    </source>
</evidence>
<dbReference type="AlphaFoldDB" id="A0AAW8DVH3"/>
<keyword evidence="9 14" id="KW-0012">Acyltransferase</keyword>
<evidence type="ECO:0000256" key="8">
    <source>
        <dbReference type="ARBA" id="ARBA00023098"/>
    </source>
</evidence>
<evidence type="ECO:0000313" key="14">
    <source>
        <dbReference type="EMBL" id="MDP9923309.1"/>
    </source>
</evidence>
<feature type="domain" description="O-acyltransferase WSD1-like N-terminal" evidence="12">
    <location>
        <begin position="4"/>
        <end position="276"/>
    </location>
</feature>
<evidence type="ECO:0000313" key="15">
    <source>
        <dbReference type="Proteomes" id="UP001244295"/>
    </source>
</evidence>
<comment type="catalytic activity">
    <reaction evidence="10">
        <text>an acyl-CoA + a 1,2-diacyl-sn-glycerol = a triacyl-sn-glycerol + CoA</text>
        <dbReference type="Rhea" id="RHEA:10868"/>
        <dbReference type="ChEBI" id="CHEBI:17815"/>
        <dbReference type="ChEBI" id="CHEBI:57287"/>
        <dbReference type="ChEBI" id="CHEBI:58342"/>
        <dbReference type="ChEBI" id="CHEBI:64615"/>
        <dbReference type="EC" id="2.3.1.20"/>
    </reaction>
</comment>
<dbReference type="SUPFAM" id="SSF52777">
    <property type="entry name" value="CoA-dependent acyltransferases"/>
    <property type="match status" value="1"/>
</dbReference>
<dbReference type="InterPro" id="IPR009721">
    <property type="entry name" value="O-acyltransferase_WSD1_C"/>
</dbReference>
<keyword evidence="7" id="KW-0319">Glycerol metabolism</keyword>
<protein>
    <recommendedName>
        <fullName evidence="4">diacylglycerol O-acyltransferase</fullName>
        <ecNumber evidence="4">2.3.1.20</ecNumber>
    </recommendedName>
</protein>
<evidence type="ECO:0000259" key="12">
    <source>
        <dbReference type="Pfam" id="PF03007"/>
    </source>
</evidence>
<dbReference type="InterPro" id="IPR045034">
    <property type="entry name" value="O-acyltransferase_WSD1-like"/>
</dbReference>
<evidence type="ECO:0000256" key="5">
    <source>
        <dbReference type="ARBA" id="ARBA00022516"/>
    </source>
</evidence>
<dbReference type="Proteomes" id="UP001244295">
    <property type="component" value="Unassembled WGS sequence"/>
</dbReference>
<comment type="caution">
    <text evidence="14">The sequence shown here is derived from an EMBL/GenBank/DDBJ whole genome shotgun (WGS) entry which is preliminary data.</text>
</comment>
<comment type="pathway">
    <text evidence="1">Glycerolipid metabolism; triacylglycerol biosynthesis.</text>
</comment>
<evidence type="ECO:0000256" key="1">
    <source>
        <dbReference type="ARBA" id="ARBA00004771"/>
    </source>
</evidence>
<dbReference type="GO" id="GO:0051701">
    <property type="term" value="P:biological process involved in interaction with host"/>
    <property type="evidence" value="ECO:0007669"/>
    <property type="project" value="TreeGrafter"/>
</dbReference>
<dbReference type="InterPro" id="IPR004255">
    <property type="entry name" value="O-acyltransferase_WSD1_N"/>
</dbReference>
<dbReference type="GO" id="GO:0005886">
    <property type="term" value="C:plasma membrane"/>
    <property type="evidence" value="ECO:0007669"/>
    <property type="project" value="TreeGrafter"/>
</dbReference>
<dbReference type="NCBIfam" id="TIGR02946">
    <property type="entry name" value="acyl_WS_DGAT"/>
    <property type="match status" value="1"/>
</dbReference>
<dbReference type="GO" id="GO:0006071">
    <property type="term" value="P:glycerol metabolic process"/>
    <property type="evidence" value="ECO:0007669"/>
    <property type="project" value="UniProtKB-KW"/>
</dbReference>
<comment type="similarity">
    <text evidence="3">Belongs to the long-chain O-acyltransferase family.</text>
</comment>
<dbReference type="EMBL" id="JAUSRR010000003">
    <property type="protein sequence ID" value="MDP9923309.1"/>
    <property type="molecule type" value="Genomic_DNA"/>
</dbReference>
<evidence type="ECO:0000256" key="11">
    <source>
        <dbReference type="SAM" id="MobiDB-lite"/>
    </source>
</evidence>
<sequence>MNHLSSIDASFLHFETPETPMHVGSLMLLDIPAAYKGDYFEDFKAMIAKRMHLASVLTRKLAPMPFELAEPVWIEDGNIDLDHHVRSLMLRRPGSMDQLQRLVARLHSSLLDRSRPLWELYVIEGLESGQVALYTKAHHSGVDGKAGTELAKVLYDISPQVREVPPPRRKLGNRSAGGYQLGMAELLQAAVSNSAQQYRKLAGLMPTAAKALAAAAQVLASQRTGKDERALTIGMAPKTIFNDATTNQRSYSTLTLPFEDLKALGKRVGGTVNTIVMAMCSEALRRFLNERSLLSKEALIAGVPVSLRAEGDDSMNNQVSMVRVDLATDIEDMAERFKAIHNSSEAAKAVVREVKPVLGVDMPMTGAPWIMTSLASLYGRSNLARRLPPMANVLISNVPGPQAPLYVAGARMVSFYPVSIPYHGSALNITVQSYAGQLDLGITACRRILSQEESYELIDHLRAALRKIERLPSVEVASQAQSTKADERAAAAAAPAPLDGKKKTPAKTRTATGKPEKKRTPARQAAVARRVN</sequence>
<dbReference type="PANTHER" id="PTHR31650">
    <property type="entry name" value="O-ACYLTRANSFERASE (WSD1-LIKE) FAMILY PROTEIN"/>
    <property type="match status" value="1"/>
</dbReference>
<comment type="pathway">
    <text evidence="2">Lipid metabolism.</text>
</comment>
<dbReference type="GO" id="GO:0071731">
    <property type="term" value="P:response to nitric oxide"/>
    <property type="evidence" value="ECO:0007669"/>
    <property type="project" value="TreeGrafter"/>
</dbReference>
<dbReference type="InterPro" id="IPR014292">
    <property type="entry name" value="Acyl_transf_WS/DGAT"/>
</dbReference>